<comment type="similarity">
    <text evidence="3">Belongs to the alpha-acetolactate decarboxylase family.</text>
</comment>
<dbReference type="CDD" id="cd17299">
    <property type="entry name" value="acetolactate_decarboxylase"/>
    <property type="match status" value="1"/>
</dbReference>
<keyword evidence="6" id="KW-0210">Decarboxylase</keyword>
<dbReference type="Proteomes" id="UP000018001">
    <property type="component" value="Unassembled WGS sequence"/>
</dbReference>
<evidence type="ECO:0000256" key="8">
    <source>
        <dbReference type="ARBA" id="ARBA00023239"/>
    </source>
</evidence>
<dbReference type="InParanoid" id="V5I4E2"/>
<dbReference type="GO" id="GO:0045151">
    <property type="term" value="P:acetoin biosynthetic process"/>
    <property type="evidence" value="ECO:0007669"/>
    <property type="project" value="UniProtKB-KW"/>
</dbReference>
<dbReference type="PANTHER" id="PTHR35524">
    <property type="entry name" value="ALPHA-ACETOLACTATE DECARBOXYLASE"/>
    <property type="match status" value="1"/>
</dbReference>
<gene>
    <name evidence="9" type="ORF">PVAR5_7062</name>
</gene>
<dbReference type="PIRSF" id="PIRSF001332">
    <property type="entry name" value="Acetolac_decarb"/>
    <property type="match status" value="1"/>
</dbReference>
<name>V5I4E2_BYSSN</name>
<evidence type="ECO:0000256" key="1">
    <source>
        <dbReference type="ARBA" id="ARBA00001784"/>
    </source>
</evidence>
<dbReference type="AlphaFoldDB" id="V5I4E2"/>
<dbReference type="InterPro" id="IPR005128">
    <property type="entry name" value="Acetolactate_a_deCO2ase"/>
</dbReference>
<dbReference type="eggNOG" id="ENOG502S81V">
    <property type="taxonomic scope" value="Eukaryota"/>
</dbReference>
<dbReference type="EC" id="4.1.1.5" evidence="4"/>
<comment type="pathway">
    <text evidence="2">Polyol metabolism; (R,R)-butane-2,3-diol biosynthesis; (R,R)-butane-2,3-diol from pyruvate: step 2/3.</text>
</comment>
<evidence type="ECO:0000313" key="9">
    <source>
        <dbReference type="EMBL" id="GAD98370.1"/>
    </source>
</evidence>
<evidence type="ECO:0000256" key="3">
    <source>
        <dbReference type="ARBA" id="ARBA00007106"/>
    </source>
</evidence>
<dbReference type="EMBL" id="BAUL01000242">
    <property type="protein sequence ID" value="GAD98370.1"/>
    <property type="molecule type" value="Genomic_DNA"/>
</dbReference>
<evidence type="ECO:0000256" key="4">
    <source>
        <dbReference type="ARBA" id="ARBA00013204"/>
    </source>
</evidence>
<evidence type="ECO:0000256" key="2">
    <source>
        <dbReference type="ARBA" id="ARBA00005170"/>
    </source>
</evidence>
<dbReference type="SUPFAM" id="SSF117856">
    <property type="entry name" value="AF0104/ALDC/Ptd012-like"/>
    <property type="match status" value="1"/>
</dbReference>
<evidence type="ECO:0000313" key="10">
    <source>
        <dbReference type="Proteomes" id="UP000018001"/>
    </source>
</evidence>
<dbReference type="Pfam" id="PF03306">
    <property type="entry name" value="AAL_decarboxy"/>
    <property type="match status" value="1"/>
</dbReference>
<keyword evidence="7" id="KW-0005">Acetoin biosynthesis</keyword>
<dbReference type="UniPathway" id="UPA00626">
    <property type="reaction ID" value="UER00678"/>
</dbReference>
<reference evidence="10" key="1">
    <citation type="journal article" date="2014" name="Genome Announc.">
        <title>Draft genome sequence of the formaldehyde-resistant fungus Byssochlamys spectabilis No. 5 (anamorph Paecilomyces variotii No. 5) (NBRC109023).</title>
        <authorList>
            <person name="Oka T."/>
            <person name="Ekino K."/>
            <person name="Fukuda K."/>
            <person name="Nomura Y."/>
        </authorList>
    </citation>
    <scope>NUCLEOTIDE SEQUENCE [LARGE SCALE GENOMIC DNA]</scope>
    <source>
        <strain evidence="10">No. 5 / NBRC 109023</strain>
    </source>
</reference>
<accession>V5I4E2</accession>
<dbReference type="HOGENOM" id="CLU_072561_0_0_1"/>
<proteinExistence type="inferred from homology"/>
<keyword evidence="8" id="KW-0456">Lyase</keyword>
<dbReference type="GO" id="GO:0047605">
    <property type="term" value="F:acetolactate decarboxylase activity"/>
    <property type="evidence" value="ECO:0007669"/>
    <property type="project" value="UniProtKB-EC"/>
</dbReference>
<protein>
    <recommendedName>
        <fullName evidence="5">Alpha-acetolactate decarboxylase</fullName>
        <ecNumber evidence="4">4.1.1.5</ecNumber>
    </recommendedName>
</protein>
<dbReference type="Gene3D" id="3.30.1330.80">
    <property type="entry name" value="Hypothetical protein, similar to alpha- acetolactate decarboxylase, domain 2"/>
    <property type="match status" value="2"/>
</dbReference>
<comment type="caution">
    <text evidence="9">The sequence shown here is derived from an EMBL/GenBank/DDBJ whole genome shotgun (WGS) entry which is preliminary data.</text>
</comment>
<comment type="catalytic activity">
    <reaction evidence="1">
        <text>(2S)-2-acetolactate + H(+) = (R)-acetoin + CO2</text>
        <dbReference type="Rhea" id="RHEA:21580"/>
        <dbReference type="ChEBI" id="CHEBI:15378"/>
        <dbReference type="ChEBI" id="CHEBI:15686"/>
        <dbReference type="ChEBI" id="CHEBI:16526"/>
        <dbReference type="ChEBI" id="CHEBI:58476"/>
        <dbReference type="EC" id="4.1.1.5"/>
    </reaction>
</comment>
<organism evidence="9 10">
    <name type="scientific">Byssochlamys spectabilis (strain No. 5 / NBRC 109023)</name>
    <name type="common">Paecilomyces variotii</name>
    <dbReference type="NCBI Taxonomy" id="1356009"/>
    <lineage>
        <taxon>Eukaryota</taxon>
        <taxon>Fungi</taxon>
        <taxon>Dikarya</taxon>
        <taxon>Ascomycota</taxon>
        <taxon>Pezizomycotina</taxon>
        <taxon>Eurotiomycetes</taxon>
        <taxon>Eurotiomycetidae</taxon>
        <taxon>Eurotiales</taxon>
        <taxon>Thermoascaceae</taxon>
        <taxon>Paecilomyces</taxon>
    </lineage>
</organism>
<dbReference type="OrthoDB" id="509395at2759"/>
<sequence>MSLKPPGTNPAAHTNFEEILSEAASPRITAMEKNHIYQYSLLNALMDGVSETGISVSKFQEKGNQGLGTFSRMDGELLFLDGTVYKLRAGGDISVASPDEQIPYGVCTNFVPDDTKQVTLADKSSIEQELERFKPHATNLFLSYRITGRFTHIKARTVRGQEYKGQPLSELKDNQFVKDYENIDATIIGFRSPKSWQGFAVAGQHLHFISEDHKAGGHILELSSDGEVSMTVAVSSSIHIDLPTSDEFNDAELTLDDAGIKRAEG</sequence>
<evidence type="ECO:0000256" key="7">
    <source>
        <dbReference type="ARBA" id="ARBA00023061"/>
    </source>
</evidence>
<evidence type="ECO:0000256" key="6">
    <source>
        <dbReference type="ARBA" id="ARBA00022793"/>
    </source>
</evidence>
<evidence type="ECO:0000256" key="5">
    <source>
        <dbReference type="ARBA" id="ARBA00020164"/>
    </source>
</evidence>
<dbReference type="NCBIfam" id="TIGR01252">
    <property type="entry name" value="acetolac_decarb"/>
    <property type="match status" value="1"/>
</dbReference>
<keyword evidence="10" id="KW-1185">Reference proteome</keyword>
<dbReference type="PANTHER" id="PTHR35524:SF1">
    <property type="entry name" value="ALPHA-ACETOLACTATE DECARBOXYLASE"/>
    <property type="match status" value="1"/>
</dbReference>